<dbReference type="EMBL" id="KN824299">
    <property type="protein sequence ID" value="KIM27352.1"/>
    <property type="molecule type" value="Genomic_DNA"/>
</dbReference>
<sequence>MWYIRAFLLLEDDPNGAGQGERWKWYDHRLTLVIYSWVRHNRTYHGCPKVQCPCRQLSEEYGVSLHDFKCLYMYLDTQCLRQLQFVRSNEPVWMPVEGGDSLSRAEDIRLYIKPYRKKWPSCFSDKVAEPDPPYDRRRPKGLSLVSGASQPTISITKENLEKIFEYCSREYTVLAQLTQLAPLFRGALDPPRNEYPVFEHLIVFLYARWIDPTISKAELFGEALSPIQKTNLGEAMDYLLYSGFHPLDISIDQRVSFLSLCYDDKLGFRDDPVLLQRMWYIRAFLLLEDNANGARPGDRWKWCDYQSTLVIYSWVRHNRKYHGCPKVECPCRQLIDRYGMAIGAFRALYVNLEQQCLRQLHFVRSNEPVWTPVEGSKSLSRAEEIKLYFEPHRNMWPSCFSDKVTEPDPPPPSLHF</sequence>
<keyword evidence="2" id="KW-1185">Reference proteome</keyword>
<organism evidence="1 2">
    <name type="scientific">Serendipita vermifera MAFF 305830</name>
    <dbReference type="NCBI Taxonomy" id="933852"/>
    <lineage>
        <taxon>Eukaryota</taxon>
        <taxon>Fungi</taxon>
        <taxon>Dikarya</taxon>
        <taxon>Basidiomycota</taxon>
        <taxon>Agaricomycotina</taxon>
        <taxon>Agaricomycetes</taxon>
        <taxon>Sebacinales</taxon>
        <taxon>Serendipitaceae</taxon>
        <taxon>Serendipita</taxon>
    </lineage>
</organism>
<dbReference type="Proteomes" id="UP000054097">
    <property type="component" value="Unassembled WGS sequence"/>
</dbReference>
<accession>A0A0C2XE13</accession>
<evidence type="ECO:0000313" key="2">
    <source>
        <dbReference type="Proteomes" id="UP000054097"/>
    </source>
</evidence>
<protein>
    <submittedName>
        <fullName evidence="1">Uncharacterized protein</fullName>
    </submittedName>
</protein>
<name>A0A0C2XE13_SERVB</name>
<reference evidence="2" key="2">
    <citation type="submission" date="2015-01" db="EMBL/GenBank/DDBJ databases">
        <title>Evolutionary Origins and Diversification of the Mycorrhizal Mutualists.</title>
        <authorList>
            <consortium name="DOE Joint Genome Institute"/>
            <consortium name="Mycorrhizal Genomics Consortium"/>
            <person name="Kohler A."/>
            <person name="Kuo A."/>
            <person name="Nagy L.G."/>
            <person name="Floudas D."/>
            <person name="Copeland A."/>
            <person name="Barry K.W."/>
            <person name="Cichocki N."/>
            <person name="Veneault-Fourrey C."/>
            <person name="LaButti K."/>
            <person name="Lindquist E.A."/>
            <person name="Lipzen A."/>
            <person name="Lundell T."/>
            <person name="Morin E."/>
            <person name="Murat C."/>
            <person name="Riley R."/>
            <person name="Ohm R."/>
            <person name="Sun H."/>
            <person name="Tunlid A."/>
            <person name="Henrissat B."/>
            <person name="Grigoriev I.V."/>
            <person name="Hibbett D.S."/>
            <person name="Martin F."/>
        </authorList>
    </citation>
    <scope>NUCLEOTIDE SEQUENCE [LARGE SCALE GENOMIC DNA]</scope>
    <source>
        <strain evidence="2">MAFF 305830</strain>
    </source>
</reference>
<proteinExistence type="predicted"/>
<dbReference type="HOGENOM" id="CLU_660834_0_0_1"/>
<dbReference type="OrthoDB" id="3268276at2759"/>
<reference evidence="1 2" key="1">
    <citation type="submission" date="2014-04" db="EMBL/GenBank/DDBJ databases">
        <authorList>
            <consortium name="DOE Joint Genome Institute"/>
            <person name="Kuo A."/>
            <person name="Zuccaro A."/>
            <person name="Kohler A."/>
            <person name="Nagy L.G."/>
            <person name="Floudas D."/>
            <person name="Copeland A."/>
            <person name="Barry K.W."/>
            <person name="Cichocki N."/>
            <person name="Veneault-Fourrey C."/>
            <person name="LaButti K."/>
            <person name="Lindquist E.A."/>
            <person name="Lipzen A."/>
            <person name="Lundell T."/>
            <person name="Morin E."/>
            <person name="Murat C."/>
            <person name="Sun H."/>
            <person name="Tunlid A."/>
            <person name="Henrissat B."/>
            <person name="Grigoriev I.V."/>
            <person name="Hibbett D.S."/>
            <person name="Martin F."/>
            <person name="Nordberg H.P."/>
            <person name="Cantor M.N."/>
            <person name="Hua S.X."/>
        </authorList>
    </citation>
    <scope>NUCLEOTIDE SEQUENCE [LARGE SCALE GENOMIC DNA]</scope>
    <source>
        <strain evidence="1 2">MAFF 305830</strain>
    </source>
</reference>
<gene>
    <name evidence="1" type="ORF">M408DRAFT_169265</name>
</gene>
<dbReference type="AlphaFoldDB" id="A0A0C2XE13"/>
<evidence type="ECO:0000313" key="1">
    <source>
        <dbReference type="EMBL" id="KIM27352.1"/>
    </source>
</evidence>